<evidence type="ECO:0000259" key="7">
    <source>
        <dbReference type="Pfam" id="PF08244"/>
    </source>
</evidence>
<evidence type="ECO:0000313" key="9">
    <source>
        <dbReference type="Proteomes" id="UP000004947"/>
    </source>
</evidence>
<dbReference type="GO" id="GO:0005737">
    <property type="term" value="C:cytoplasm"/>
    <property type="evidence" value="ECO:0007669"/>
    <property type="project" value="TreeGrafter"/>
</dbReference>
<keyword evidence="2 4" id="KW-0378">Hydrolase</keyword>
<reference evidence="8 9" key="1">
    <citation type="journal article" date="2010" name="J. Bacteriol.">
        <title>Genome sequence of Lentisphaera araneosa HTCC2155T, the type species of the order Lentisphaerales in the phylum Lentisphaerae.</title>
        <authorList>
            <person name="Thrash J.C."/>
            <person name="Cho J.C."/>
            <person name="Vergin K.L."/>
            <person name="Morris R.M."/>
            <person name="Giovannoni S.J."/>
        </authorList>
    </citation>
    <scope>NUCLEOTIDE SEQUENCE [LARGE SCALE GENOMIC DNA]</scope>
    <source>
        <strain evidence="8 9">HTCC2155</strain>
    </source>
</reference>
<dbReference type="EMBL" id="ABCK01000001">
    <property type="protein sequence ID" value="EDM29474.1"/>
    <property type="molecule type" value="Genomic_DNA"/>
</dbReference>
<dbReference type="OrthoDB" id="9759709at2"/>
<evidence type="ECO:0000259" key="6">
    <source>
        <dbReference type="Pfam" id="PF00251"/>
    </source>
</evidence>
<dbReference type="Pfam" id="PF08244">
    <property type="entry name" value="Glyco_hydro_32C"/>
    <property type="match status" value="1"/>
</dbReference>
<dbReference type="PROSITE" id="PS51257">
    <property type="entry name" value="PROKAR_LIPOPROTEIN"/>
    <property type="match status" value="1"/>
</dbReference>
<sequence length="538" mass="62316">MLIKYMKSIHIYSLLSLLIAFSCSALAATENQYDNFHTYKDTDYQQAYRPKFHFTSKKNWINDPNGMLYYDGEYHLFFQHNPLGTGWGNMAWGHAVSKDMVHWEQLPHAITPYGSGYIFSGTGVVDHNNSLGKQVKNTKTLVLMYSYALDTRPNFGALTPPKETAYYQGIAYSTDRGRTFELLNDGAPIIPFQGRDVDPKGTQRDPKLFWHQESQKWVTLLWLGESSGGKIRVFSSDNLVDWEFETDMTRKWAHECFDLLKLPILNADGSMPDEVQYKWLMYDGSFDYEIGHFDGKNFKAEQKVKNHKLGHWNAAQTFNNSPDGRAVIIGWLKNSDFWRYKMPFTEQLSFPATLELRKVGNEILLYRWPVKEISSLYTQSWKLNSAKTLMQANSFLKKISPECFDMTLSISAKENFSLIIRGSILSYNHSKNQLNFISQKNQIKKLDWDKLRPEAQKNRKNWQLRPDQFTFSNVKNTSANIGMRILVDRGSFEIFFNQGQQVLTHSEISDLNNKNIQFKGESSIISSLTIHEIKSSWE</sequence>
<dbReference type="SMART" id="SM00640">
    <property type="entry name" value="Glyco_32"/>
    <property type="match status" value="1"/>
</dbReference>
<proteinExistence type="inferred from homology"/>
<evidence type="ECO:0000256" key="3">
    <source>
        <dbReference type="ARBA" id="ARBA00023295"/>
    </source>
</evidence>
<dbReference type="eggNOG" id="COG1621">
    <property type="taxonomic scope" value="Bacteria"/>
</dbReference>
<dbReference type="SUPFAM" id="SSF49899">
    <property type="entry name" value="Concanavalin A-like lectins/glucanases"/>
    <property type="match status" value="1"/>
</dbReference>
<dbReference type="STRING" id="313628.LNTAR_17028"/>
<dbReference type="InterPro" id="IPR023296">
    <property type="entry name" value="Glyco_hydro_beta-prop_sf"/>
</dbReference>
<evidence type="ECO:0000256" key="1">
    <source>
        <dbReference type="ARBA" id="ARBA00009902"/>
    </source>
</evidence>
<name>A6DF94_9BACT</name>
<evidence type="ECO:0000256" key="4">
    <source>
        <dbReference type="RuleBase" id="RU362110"/>
    </source>
</evidence>
<comment type="caution">
    <text evidence="8">The sequence shown here is derived from an EMBL/GenBank/DDBJ whole genome shotgun (WGS) entry which is preliminary data.</text>
</comment>
<gene>
    <name evidence="8" type="ORF">LNTAR_17028</name>
</gene>
<dbReference type="PANTHER" id="PTHR42800:SF1">
    <property type="entry name" value="EXOINULINASE INUD (AFU_ORTHOLOGUE AFUA_5G00480)"/>
    <property type="match status" value="1"/>
</dbReference>
<dbReference type="Proteomes" id="UP000004947">
    <property type="component" value="Unassembled WGS sequence"/>
</dbReference>
<evidence type="ECO:0000256" key="5">
    <source>
        <dbReference type="SAM" id="SignalP"/>
    </source>
</evidence>
<dbReference type="InterPro" id="IPR001362">
    <property type="entry name" value="Glyco_hydro_32"/>
</dbReference>
<evidence type="ECO:0000313" key="8">
    <source>
        <dbReference type="EMBL" id="EDM29474.1"/>
    </source>
</evidence>
<feature type="domain" description="Glycosyl hydrolase family 32 N-terminal" evidence="6">
    <location>
        <begin position="53"/>
        <end position="366"/>
    </location>
</feature>
<feature type="signal peptide" evidence="5">
    <location>
        <begin position="1"/>
        <end position="27"/>
    </location>
</feature>
<dbReference type="PANTHER" id="PTHR42800">
    <property type="entry name" value="EXOINULINASE INUD (AFU_ORTHOLOGUE AFUA_5G00480)"/>
    <property type="match status" value="1"/>
</dbReference>
<dbReference type="AlphaFoldDB" id="A6DF94"/>
<dbReference type="GO" id="GO:0004575">
    <property type="term" value="F:sucrose alpha-glucosidase activity"/>
    <property type="evidence" value="ECO:0007669"/>
    <property type="project" value="TreeGrafter"/>
</dbReference>
<dbReference type="InterPro" id="IPR013189">
    <property type="entry name" value="Glyco_hydro_32_C"/>
</dbReference>
<dbReference type="Gene3D" id="2.60.120.560">
    <property type="entry name" value="Exo-inulinase, domain 1"/>
    <property type="match status" value="1"/>
</dbReference>
<feature type="chain" id="PRO_5002694262" evidence="5">
    <location>
        <begin position="28"/>
        <end position="538"/>
    </location>
</feature>
<keyword evidence="3 4" id="KW-0326">Glycosidase</keyword>
<dbReference type="GO" id="GO:0005987">
    <property type="term" value="P:sucrose catabolic process"/>
    <property type="evidence" value="ECO:0007669"/>
    <property type="project" value="TreeGrafter"/>
</dbReference>
<dbReference type="Gene3D" id="2.115.10.20">
    <property type="entry name" value="Glycosyl hydrolase domain, family 43"/>
    <property type="match status" value="1"/>
</dbReference>
<keyword evidence="5" id="KW-0732">Signal</keyword>
<protein>
    <submittedName>
        <fullName evidence="8">2,6-beta-D-fructofuranosidase</fullName>
    </submittedName>
</protein>
<dbReference type="Pfam" id="PF00251">
    <property type="entry name" value="Glyco_hydro_32N"/>
    <property type="match status" value="1"/>
</dbReference>
<evidence type="ECO:0000256" key="2">
    <source>
        <dbReference type="ARBA" id="ARBA00022801"/>
    </source>
</evidence>
<accession>A6DF94</accession>
<keyword evidence="9" id="KW-1185">Reference proteome</keyword>
<comment type="similarity">
    <text evidence="1 4">Belongs to the glycosyl hydrolase 32 family.</text>
</comment>
<dbReference type="InterPro" id="IPR013320">
    <property type="entry name" value="ConA-like_dom_sf"/>
</dbReference>
<dbReference type="InterPro" id="IPR013148">
    <property type="entry name" value="Glyco_hydro_32_N"/>
</dbReference>
<organism evidence="8 9">
    <name type="scientific">Lentisphaera araneosa HTCC2155</name>
    <dbReference type="NCBI Taxonomy" id="313628"/>
    <lineage>
        <taxon>Bacteria</taxon>
        <taxon>Pseudomonadati</taxon>
        <taxon>Lentisphaerota</taxon>
        <taxon>Lentisphaeria</taxon>
        <taxon>Lentisphaerales</taxon>
        <taxon>Lentisphaeraceae</taxon>
        <taxon>Lentisphaera</taxon>
    </lineage>
</organism>
<dbReference type="CDD" id="cd18622">
    <property type="entry name" value="GH32_Inu-like"/>
    <property type="match status" value="1"/>
</dbReference>
<feature type="domain" description="Glycosyl hydrolase family 32 C-terminal" evidence="7">
    <location>
        <begin position="379"/>
        <end position="531"/>
    </location>
</feature>
<dbReference type="SUPFAM" id="SSF75005">
    <property type="entry name" value="Arabinanase/levansucrase/invertase"/>
    <property type="match status" value="1"/>
</dbReference>